<dbReference type="Proteomes" id="UP000642920">
    <property type="component" value="Unassembled WGS sequence"/>
</dbReference>
<evidence type="ECO:0000313" key="1">
    <source>
        <dbReference type="EMBL" id="MBL0766112.1"/>
    </source>
</evidence>
<keyword evidence="2" id="KW-1185">Reference proteome</keyword>
<sequence length="167" mass="18790">MRSIFNHQGLVNKNTLLGIIVFLLLLGFSLKSQAQSPEIGTDVTKLENSMKLQVNNSDLAILIPKVAADEITAFTDLSYDQMVYVEDRESGFYQFKQGEWIKISIREALNKVKDNIELSAPSFDNIIIDGSVASNRNMLDYNGHIKELNEMFNLQNGNDNFAVNVND</sequence>
<comment type="caution">
    <text evidence="1">The sequence shown here is derived from an EMBL/GenBank/DDBJ whole genome shotgun (WGS) entry which is preliminary data.</text>
</comment>
<protein>
    <submittedName>
        <fullName evidence="1">Uncharacterized protein</fullName>
    </submittedName>
</protein>
<evidence type="ECO:0000313" key="2">
    <source>
        <dbReference type="Proteomes" id="UP000642920"/>
    </source>
</evidence>
<gene>
    <name evidence="1" type="ORF">JKP34_12670</name>
</gene>
<organism evidence="1 2">
    <name type="scientific">Marivirga atlantica</name>
    <dbReference type="NCBI Taxonomy" id="1548457"/>
    <lineage>
        <taxon>Bacteria</taxon>
        <taxon>Pseudomonadati</taxon>
        <taxon>Bacteroidota</taxon>
        <taxon>Cytophagia</taxon>
        <taxon>Cytophagales</taxon>
        <taxon>Marivirgaceae</taxon>
        <taxon>Marivirga</taxon>
    </lineage>
</organism>
<proteinExistence type="predicted"/>
<name>A0A937DFD4_9BACT</name>
<reference evidence="1" key="1">
    <citation type="submission" date="2021-01" db="EMBL/GenBank/DDBJ databases">
        <title>Marivirga sp. nov., isolated from intertidal surface sediments.</title>
        <authorList>
            <person name="Zhang M."/>
        </authorList>
    </citation>
    <scope>NUCLEOTIDE SEQUENCE</scope>
    <source>
        <strain evidence="1">SM1354</strain>
    </source>
</reference>
<accession>A0A937DFD4</accession>
<dbReference type="EMBL" id="JAERQG010000003">
    <property type="protein sequence ID" value="MBL0766112.1"/>
    <property type="molecule type" value="Genomic_DNA"/>
</dbReference>
<dbReference type="AlphaFoldDB" id="A0A937DFD4"/>
<dbReference type="RefSeq" id="WP_201922005.1">
    <property type="nucleotide sequence ID" value="NZ_JAERQG010000003.1"/>
</dbReference>